<feature type="compositionally biased region" description="Basic and acidic residues" evidence="18">
    <location>
        <begin position="252"/>
        <end position="264"/>
    </location>
</feature>
<feature type="domain" description="CXXC-type" evidence="22">
    <location>
        <begin position="785"/>
        <end position="832"/>
    </location>
</feature>
<evidence type="ECO:0000256" key="3">
    <source>
        <dbReference type="ARBA" id="ARBA00022679"/>
    </source>
</evidence>
<dbReference type="Pfam" id="PF00856">
    <property type="entry name" value="SET"/>
    <property type="match status" value="1"/>
</dbReference>
<feature type="compositionally biased region" description="Polar residues" evidence="18">
    <location>
        <begin position="2500"/>
        <end position="2516"/>
    </location>
</feature>
<feature type="compositionally biased region" description="Polar residues" evidence="18">
    <location>
        <begin position="1651"/>
        <end position="1668"/>
    </location>
</feature>
<feature type="compositionally biased region" description="Basic and acidic residues" evidence="18">
    <location>
        <begin position="83"/>
        <end position="93"/>
    </location>
</feature>
<feature type="region of interest" description="Disordered" evidence="18">
    <location>
        <begin position="1095"/>
        <end position="1210"/>
    </location>
</feature>
<evidence type="ECO:0000313" key="24">
    <source>
        <dbReference type="Proteomes" id="UP000694891"/>
    </source>
</evidence>
<keyword evidence="14" id="KW-0539">Nucleus</keyword>
<keyword evidence="5" id="KW-0479">Metal-binding</keyword>
<feature type="region of interest" description="Disordered" evidence="18">
    <location>
        <begin position="851"/>
        <end position="873"/>
    </location>
</feature>
<feature type="region of interest" description="Disordered" evidence="18">
    <location>
        <begin position="2500"/>
        <end position="2525"/>
    </location>
</feature>
<evidence type="ECO:0000256" key="15">
    <source>
        <dbReference type="ARBA" id="ARBA00023620"/>
    </source>
</evidence>
<reference evidence="25" key="1">
    <citation type="submission" date="2025-08" db="UniProtKB">
        <authorList>
            <consortium name="RefSeq"/>
        </authorList>
    </citation>
    <scope>IDENTIFICATION</scope>
</reference>
<keyword evidence="7 17" id="KW-0863">Zinc-finger</keyword>
<dbReference type="PROSITE" id="PS51805">
    <property type="entry name" value="EPHD"/>
    <property type="match status" value="1"/>
</dbReference>
<dbReference type="InterPro" id="IPR019787">
    <property type="entry name" value="Znf_PHD-finger"/>
</dbReference>
<dbReference type="InterPro" id="IPR013083">
    <property type="entry name" value="Znf_RING/FYVE/PHD"/>
</dbReference>
<evidence type="ECO:0000256" key="16">
    <source>
        <dbReference type="ARBA" id="ARBA00049353"/>
    </source>
</evidence>
<keyword evidence="8" id="KW-0862">Zinc</keyword>
<evidence type="ECO:0000256" key="5">
    <source>
        <dbReference type="ARBA" id="ARBA00022723"/>
    </source>
</evidence>
<feature type="region of interest" description="Disordered" evidence="18">
    <location>
        <begin position="416"/>
        <end position="439"/>
    </location>
</feature>
<feature type="domain" description="PHD-type" evidence="23">
    <location>
        <begin position="1685"/>
        <end position="1792"/>
    </location>
</feature>
<feature type="domain" description="SET" evidence="20">
    <location>
        <begin position="3017"/>
        <end position="3133"/>
    </location>
</feature>
<dbReference type="PROSITE" id="PS51542">
    <property type="entry name" value="FYRN"/>
    <property type="match status" value="1"/>
</dbReference>
<feature type="compositionally biased region" description="Low complexity" evidence="18">
    <location>
        <begin position="316"/>
        <end position="334"/>
    </location>
</feature>
<feature type="compositionally biased region" description="Polar residues" evidence="18">
    <location>
        <begin position="488"/>
        <end position="516"/>
    </location>
</feature>
<dbReference type="Pfam" id="PF02008">
    <property type="entry name" value="zf-CXXC"/>
    <property type="match status" value="1"/>
</dbReference>
<dbReference type="InterPro" id="IPR001965">
    <property type="entry name" value="Znf_PHD"/>
</dbReference>
<evidence type="ECO:0000259" key="22">
    <source>
        <dbReference type="PROSITE" id="PS51058"/>
    </source>
</evidence>
<organism evidence="24 25">
    <name type="scientific">Stegastes partitus</name>
    <name type="common">bicolor damselfish</name>
    <dbReference type="NCBI Taxonomy" id="144197"/>
    <lineage>
        <taxon>Eukaryota</taxon>
        <taxon>Metazoa</taxon>
        <taxon>Chordata</taxon>
        <taxon>Craniata</taxon>
        <taxon>Vertebrata</taxon>
        <taxon>Euteleostomi</taxon>
        <taxon>Actinopterygii</taxon>
        <taxon>Neopterygii</taxon>
        <taxon>Teleostei</taxon>
        <taxon>Neoteleostei</taxon>
        <taxon>Acanthomorphata</taxon>
        <taxon>Ovalentaria</taxon>
        <taxon>Pomacentridae</taxon>
        <taxon>Stegastes</taxon>
    </lineage>
</organism>
<feature type="compositionally biased region" description="Basic residues" evidence="18">
    <location>
        <begin position="36"/>
        <end position="48"/>
    </location>
</feature>
<feature type="compositionally biased region" description="Acidic residues" evidence="18">
    <location>
        <begin position="2245"/>
        <end position="2264"/>
    </location>
</feature>
<dbReference type="FunFam" id="2.170.270.10:FF:000004">
    <property type="entry name" value="Histone-lysine N-methyltransferase"/>
    <property type="match status" value="1"/>
</dbReference>
<feature type="region of interest" description="Disordered" evidence="18">
    <location>
        <begin position="1644"/>
        <end position="1674"/>
    </location>
</feature>
<dbReference type="InterPro" id="IPR011011">
    <property type="entry name" value="Znf_FYVE_PHD"/>
</dbReference>
<name>A0A9Y4JW92_9TELE</name>
<feature type="compositionally biased region" description="Low complexity" evidence="18">
    <location>
        <begin position="1926"/>
        <end position="1947"/>
    </location>
</feature>
<feature type="region of interest" description="Disordered" evidence="18">
    <location>
        <begin position="2364"/>
        <end position="2439"/>
    </location>
</feature>
<feature type="compositionally biased region" description="Low complexity" evidence="18">
    <location>
        <begin position="2053"/>
        <end position="2067"/>
    </location>
</feature>
<feature type="compositionally biased region" description="Polar residues" evidence="18">
    <location>
        <begin position="223"/>
        <end position="236"/>
    </location>
</feature>
<evidence type="ECO:0000256" key="2">
    <source>
        <dbReference type="ARBA" id="ARBA00022603"/>
    </source>
</evidence>
<evidence type="ECO:0000256" key="18">
    <source>
        <dbReference type="SAM" id="MobiDB-lite"/>
    </source>
</evidence>
<evidence type="ECO:0000259" key="21">
    <source>
        <dbReference type="PROSITE" id="PS50868"/>
    </source>
</evidence>
<dbReference type="SUPFAM" id="SSF82199">
    <property type="entry name" value="SET domain"/>
    <property type="match status" value="1"/>
</dbReference>
<dbReference type="InterPro" id="IPR003616">
    <property type="entry name" value="Post-SET_dom"/>
</dbReference>
<dbReference type="SMART" id="SM00542">
    <property type="entry name" value="FYRC"/>
    <property type="match status" value="1"/>
</dbReference>
<dbReference type="CDD" id="cd15589">
    <property type="entry name" value="PHD1_KMT2B"/>
    <property type="match status" value="1"/>
</dbReference>
<evidence type="ECO:0000256" key="6">
    <source>
        <dbReference type="ARBA" id="ARBA00022737"/>
    </source>
</evidence>
<feature type="region of interest" description="Disordered" evidence="18">
    <location>
        <begin position="2658"/>
        <end position="2809"/>
    </location>
</feature>
<dbReference type="InterPro" id="IPR046341">
    <property type="entry name" value="SET_dom_sf"/>
</dbReference>
<feature type="compositionally biased region" description="Low complexity" evidence="18">
    <location>
        <begin position="123"/>
        <end position="136"/>
    </location>
</feature>
<evidence type="ECO:0000256" key="9">
    <source>
        <dbReference type="ARBA" id="ARBA00022853"/>
    </source>
</evidence>
<dbReference type="GO" id="GO:0045893">
    <property type="term" value="P:positive regulation of DNA-templated transcription"/>
    <property type="evidence" value="ECO:0007669"/>
    <property type="project" value="TreeGrafter"/>
</dbReference>
<dbReference type="Gene3D" id="3.30.40.10">
    <property type="entry name" value="Zinc/RING finger domain, C3HC4 (zinc finger)"/>
    <property type="match status" value="3"/>
</dbReference>
<feature type="compositionally biased region" description="Low complexity" evidence="18">
    <location>
        <begin position="421"/>
        <end position="430"/>
    </location>
</feature>
<dbReference type="InterPro" id="IPR003889">
    <property type="entry name" value="FYrich_C"/>
</dbReference>
<evidence type="ECO:0000256" key="17">
    <source>
        <dbReference type="PROSITE-ProRule" id="PRU00509"/>
    </source>
</evidence>
<dbReference type="GO" id="GO:0008270">
    <property type="term" value="F:zinc ion binding"/>
    <property type="evidence" value="ECO:0007669"/>
    <property type="project" value="UniProtKB-KW"/>
</dbReference>
<dbReference type="Gene3D" id="3.30.160.360">
    <property type="match status" value="2"/>
</dbReference>
<dbReference type="PROSITE" id="PS50868">
    <property type="entry name" value="POST_SET"/>
    <property type="match status" value="1"/>
</dbReference>
<evidence type="ECO:0000256" key="10">
    <source>
        <dbReference type="ARBA" id="ARBA00023015"/>
    </source>
</evidence>
<keyword evidence="24" id="KW-1185">Reference proteome</keyword>
<feature type="compositionally biased region" description="Basic and acidic residues" evidence="18">
    <location>
        <begin position="979"/>
        <end position="990"/>
    </location>
</feature>
<dbReference type="SMART" id="SM00317">
    <property type="entry name" value="SET"/>
    <property type="match status" value="1"/>
</dbReference>
<keyword evidence="2" id="KW-0489">Methyltransferase</keyword>
<dbReference type="SUPFAM" id="SSF57903">
    <property type="entry name" value="FYVE/PHD zinc finger"/>
    <property type="match status" value="3"/>
</dbReference>
<feature type="domain" description="PHD-type" evidence="19">
    <location>
        <begin position="1420"/>
        <end position="1482"/>
    </location>
</feature>
<dbReference type="GO" id="GO:0032259">
    <property type="term" value="P:methylation"/>
    <property type="evidence" value="ECO:0007669"/>
    <property type="project" value="UniProtKB-KW"/>
</dbReference>
<dbReference type="FunFam" id="3.30.160.360:FF:000009">
    <property type="entry name" value="Histone-lysine N-methyltransferase"/>
    <property type="match status" value="1"/>
</dbReference>
<feature type="compositionally biased region" description="Low complexity" evidence="18">
    <location>
        <begin position="200"/>
        <end position="211"/>
    </location>
</feature>
<feature type="domain" description="PHD-type" evidence="19">
    <location>
        <begin position="1287"/>
        <end position="1338"/>
    </location>
</feature>
<dbReference type="PROSITE" id="PS50280">
    <property type="entry name" value="SET"/>
    <property type="match status" value="1"/>
</dbReference>
<dbReference type="Pfam" id="PF05965">
    <property type="entry name" value="FYRC"/>
    <property type="match status" value="1"/>
</dbReference>
<dbReference type="InterPro" id="IPR002857">
    <property type="entry name" value="Znf_CXXC"/>
</dbReference>
<feature type="compositionally biased region" description="Low complexity" evidence="18">
    <location>
        <begin position="2616"/>
        <end position="2630"/>
    </location>
</feature>
<dbReference type="GO" id="GO:0003677">
    <property type="term" value="F:DNA binding"/>
    <property type="evidence" value="ECO:0007669"/>
    <property type="project" value="UniProtKB-KW"/>
</dbReference>
<feature type="compositionally biased region" description="Acidic residues" evidence="18">
    <location>
        <begin position="900"/>
        <end position="915"/>
    </location>
</feature>
<dbReference type="SMART" id="SM00249">
    <property type="entry name" value="PHD"/>
    <property type="match status" value="4"/>
</dbReference>
<feature type="compositionally biased region" description="Basic and acidic residues" evidence="18">
    <location>
        <begin position="213"/>
        <end position="222"/>
    </location>
</feature>
<feature type="compositionally biased region" description="Low complexity" evidence="18">
    <location>
        <begin position="1958"/>
        <end position="1967"/>
    </location>
</feature>
<dbReference type="InterPro" id="IPR047219">
    <property type="entry name" value="KMT2A_2B_SET"/>
</dbReference>
<feature type="compositionally biased region" description="Low complexity" evidence="18">
    <location>
        <begin position="1111"/>
        <end position="1123"/>
    </location>
</feature>
<dbReference type="Pfam" id="PF05964">
    <property type="entry name" value="FYRN"/>
    <property type="match status" value="1"/>
</dbReference>
<feature type="region of interest" description="Disordered" evidence="18">
    <location>
        <begin position="536"/>
        <end position="563"/>
    </location>
</feature>
<feature type="region of interest" description="Disordered" evidence="18">
    <location>
        <begin position="2615"/>
        <end position="2641"/>
    </location>
</feature>
<dbReference type="PROSITE" id="PS51058">
    <property type="entry name" value="ZF_CXXC"/>
    <property type="match status" value="1"/>
</dbReference>
<dbReference type="Gene3D" id="1.20.920.10">
    <property type="entry name" value="Bromodomain-like"/>
    <property type="match status" value="1"/>
</dbReference>
<evidence type="ECO:0000256" key="11">
    <source>
        <dbReference type="ARBA" id="ARBA00023117"/>
    </source>
</evidence>
<dbReference type="GO" id="GO:0140945">
    <property type="term" value="F:histone H3K4 monomethyltransferase activity"/>
    <property type="evidence" value="ECO:0007669"/>
    <property type="project" value="UniProtKB-EC"/>
</dbReference>
<feature type="region of interest" description="Disordered" evidence="18">
    <location>
        <begin position="1910"/>
        <end position="2087"/>
    </location>
</feature>
<evidence type="ECO:0000259" key="19">
    <source>
        <dbReference type="PROSITE" id="PS50016"/>
    </source>
</evidence>
<dbReference type="PROSITE" id="PS50016">
    <property type="entry name" value="ZF_PHD_2"/>
    <property type="match status" value="3"/>
</dbReference>
<feature type="region of interest" description="Disordered" evidence="18">
    <location>
        <begin position="82"/>
        <end position="174"/>
    </location>
</feature>
<gene>
    <name evidence="25" type="primary">kmt2ba</name>
</gene>
<keyword evidence="12" id="KW-0238">DNA-binding</keyword>
<feature type="region of interest" description="Disordered" evidence="18">
    <location>
        <begin position="2220"/>
        <end position="2276"/>
    </location>
</feature>
<dbReference type="PANTHER" id="PTHR45838:SF3">
    <property type="entry name" value="HISTONE-LYSINE N-METHYLTRANSFERASE 2B"/>
    <property type="match status" value="1"/>
</dbReference>
<feature type="region of interest" description="Disordered" evidence="18">
    <location>
        <begin position="1046"/>
        <end position="1070"/>
    </location>
</feature>
<dbReference type="Gene3D" id="2.170.270.10">
    <property type="entry name" value="SET domain"/>
    <property type="match status" value="1"/>
</dbReference>
<dbReference type="PROSITE" id="PS51543">
    <property type="entry name" value="FYRC"/>
    <property type="match status" value="1"/>
</dbReference>
<dbReference type="SMART" id="SM00541">
    <property type="entry name" value="FYRN"/>
    <property type="match status" value="1"/>
</dbReference>
<feature type="domain" description="PHD-type" evidence="19">
    <location>
        <begin position="1335"/>
        <end position="1388"/>
    </location>
</feature>
<evidence type="ECO:0000256" key="1">
    <source>
        <dbReference type="ARBA" id="ARBA00004123"/>
    </source>
</evidence>
<keyword evidence="13" id="KW-0804">Transcription</keyword>
<dbReference type="GO" id="GO:0035097">
    <property type="term" value="C:histone methyltransferase complex"/>
    <property type="evidence" value="ECO:0007669"/>
    <property type="project" value="TreeGrafter"/>
</dbReference>
<feature type="region of interest" description="Disordered" evidence="18">
    <location>
        <begin position="464"/>
        <end position="518"/>
    </location>
</feature>
<evidence type="ECO:0000256" key="4">
    <source>
        <dbReference type="ARBA" id="ARBA00022691"/>
    </source>
</evidence>
<comment type="catalytic activity">
    <reaction evidence="16">
        <text>L-lysyl(4)-[histone H3] + S-adenosyl-L-methionine = N(6)-methyl-L-lysyl(4)-[histone H3] + S-adenosyl-L-homocysteine + H(+)</text>
        <dbReference type="Rhea" id="RHEA:60264"/>
        <dbReference type="Rhea" id="RHEA-COMP:15543"/>
        <dbReference type="Rhea" id="RHEA-COMP:15547"/>
        <dbReference type="ChEBI" id="CHEBI:15378"/>
        <dbReference type="ChEBI" id="CHEBI:29969"/>
        <dbReference type="ChEBI" id="CHEBI:57856"/>
        <dbReference type="ChEBI" id="CHEBI:59789"/>
        <dbReference type="ChEBI" id="CHEBI:61929"/>
        <dbReference type="EC" id="2.1.1.364"/>
    </reaction>
    <physiologicalReaction direction="left-to-right" evidence="16">
        <dbReference type="Rhea" id="RHEA:60265"/>
    </physiologicalReaction>
</comment>
<dbReference type="CDD" id="cd15508">
    <property type="entry name" value="PHD3_KMT2A_like"/>
    <property type="match status" value="1"/>
</dbReference>
<dbReference type="InterPro" id="IPR001214">
    <property type="entry name" value="SET_dom"/>
</dbReference>
<keyword evidence="3" id="KW-0808">Transferase</keyword>
<dbReference type="FunFam" id="3.30.40.10:FF:000394">
    <property type="entry name" value="Histone-lysine N-methyltransferase"/>
    <property type="match status" value="1"/>
</dbReference>
<feature type="compositionally biased region" description="Polar residues" evidence="18">
    <location>
        <begin position="2222"/>
        <end position="2237"/>
    </location>
</feature>
<evidence type="ECO:0000256" key="13">
    <source>
        <dbReference type="ARBA" id="ARBA00023163"/>
    </source>
</evidence>
<dbReference type="InterPro" id="IPR036427">
    <property type="entry name" value="Bromodomain-like_sf"/>
</dbReference>
<keyword evidence="10" id="KW-0805">Transcription regulation</keyword>
<dbReference type="Pfam" id="PF13771">
    <property type="entry name" value="zf-HC5HC2H"/>
    <property type="match status" value="1"/>
</dbReference>
<dbReference type="RefSeq" id="XP_008282048.1">
    <property type="nucleotide sequence ID" value="XM_008283826.1"/>
</dbReference>
<dbReference type="CDD" id="cd19170">
    <property type="entry name" value="SET_KMT2A_2B"/>
    <property type="match status" value="1"/>
</dbReference>
<feature type="compositionally biased region" description="Polar residues" evidence="18">
    <location>
        <begin position="1124"/>
        <end position="1138"/>
    </location>
</feature>
<feature type="region of interest" description="Disordered" evidence="18">
    <location>
        <begin position="311"/>
        <end position="378"/>
    </location>
</feature>
<accession>A0A9Y4JW92</accession>
<feature type="region of interest" description="Disordered" evidence="18">
    <location>
        <begin position="1"/>
        <end position="67"/>
    </location>
</feature>
<keyword evidence="6" id="KW-0677">Repeat</keyword>
<dbReference type="CTD" id="560856"/>
<feature type="compositionally biased region" description="Low complexity" evidence="18">
    <location>
        <begin position="9"/>
        <end position="31"/>
    </location>
</feature>
<evidence type="ECO:0000256" key="7">
    <source>
        <dbReference type="ARBA" id="ARBA00022771"/>
    </source>
</evidence>
<evidence type="ECO:0000256" key="12">
    <source>
        <dbReference type="ARBA" id="ARBA00023125"/>
    </source>
</evidence>
<dbReference type="FunFam" id="3.30.40.10:FF:000002">
    <property type="entry name" value="Histone-lysine N-methyltransferase"/>
    <property type="match status" value="1"/>
</dbReference>
<keyword evidence="4" id="KW-0949">S-adenosyl-L-methionine</keyword>
<evidence type="ECO:0000259" key="23">
    <source>
        <dbReference type="PROSITE" id="PS51805"/>
    </source>
</evidence>
<evidence type="ECO:0000259" key="20">
    <source>
        <dbReference type="PROSITE" id="PS50280"/>
    </source>
</evidence>
<feature type="compositionally biased region" description="Polar residues" evidence="18">
    <location>
        <begin position="1948"/>
        <end position="1957"/>
    </location>
</feature>
<feature type="compositionally biased region" description="Basic and acidic residues" evidence="18">
    <location>
        <begin position="1144"/>
        <end position="1161"/>
    </location>
</feature>
<dbReference type="InterPro" id="IPR034732">
    <property type="entry name" value="EPHD"/>
</dbReference>
<feature type="compositionally biased region" description="Basic residues" evidence="18">
    <location>
        <begin position="348"/>
        <end position="366"/>
    </location>
</feature>
<feature type="region of interest" description="Disordered" evidence="18">
    <location>
        <begin position="890"/>
        <end position="998"/>
    </location>
</feature>
<feature type="domain" description="Post-SET" evidence="21">
    <location>
        <begin position="3141"/>
        <end position="3157"/>
    </location>
</feature>
<evidence type="ECO:0000256" key="14">
    <source>
        <dbReference type="ARBA" id="ARBA00023242"/>
    </source>
</evidence>
<dbReference type="PANTHER" id="PTHR45838">
    <property type="entry name" value="HISTONE-LYSINE-N-METHYLTRANSFERASE 2 KMT2 FAMILY MEMBER"/>
    <property type="match status" value="1"/>
</dbReference>
<dbReference type="InterPro" id="IPR003888">
    <property type="entry name" value="FYrich_N"/>
</dbReference>
<comment type="subcellular location">
    <subcellularLocation>
        <location evidence="1">Nucleus</location>
    </subcellularLocation>
</comment>
<keyword evidence="9" id="KW-0156">Chromatin regulator</keyword>
<feature type="compositionally biased region" description="Low complexity" evidence="18">
    <location>
        <begin position="1999"/>
        <end position="2014"/>
    </location>
</feature>
<feature type="region of interest" description="Disordered" evidence="18">
    <location>
        <begin position="191"/>
        <end position="289"/>
    </location>
</feature>
<protein>
    <recommendedName>
        <fullName evidence="15">[histone H3]-lysine(4) N-methyltransferase</fullName>
        <ecNumber evidence="15">2.1.1.364</ecNumber>
    </recommendedName>
</protein>
<dbReference type="EC" id="2.1.1.364" evidence="15"/>
<evidence type="ECO:0000313" key="25">
    <source>
        <dbReference type="RefSeq" id="XP_008282048.1"/>
    </source>
</evidence>
<feature type="compositionally biased region" description="Polar residues" evidence="18">
    <location>
        <begin position="2033"/>
        <end position="2052"/>
    </location>
</feature>
<evidence type="ECO:0000256" key="8">
    <source>
        <dbReference type="ARBA" id="ARBA00022833"/>
    </source>
</evidence>
<dbReference type="Proteomes" id="UP000694891">
    <property type="component" value="Unplaced"/>
</dbReference>
<keyword evidence="11" id="KW-0103">Bromodomain</keyword>
<sequence length="3157" mass="348460">MAASGGGLSSPAAVAGLSTPAPARARFPGRPCSARSRLRSEKRTRRGRLGSDEGELAAVGPRPVNIGLALSEDPSLLRLLGVTEKHSRQRDAGFDSSSSEEEEDFTGFGTTTVRPQKPSGTLPQSSSSQAKSPQASDRSPEAKPLIGKIMPKTPKPALIGKIVPRVPKEDQGGKEIPKVVIKLHGKQVALPAKAKQADNQASGTQSSATSADIIRKAEETADSHSTQNQTAATSAGGTKEDKNTRTQTAGKGLEKPERRVKEEGEVSEGSDTDQSQTQRSVKGIKGFRIGNARRTSQAVALSFHKRQRKRIAKGMGASPEAGAEAGAQSGEEAAMPLECKAADTSEKRVRKKHQRRSLFGHKRKQSKNAPTVKRPKLGRIRTRRVFYTYVPEPIPAPETDGNEPQIEDQNIALSEGEPRSFSEQSSNNSSTPVMSARSSRVIKAPKRFLDEEMIPFPKGSLSTWLKSQQREDGKPSPSLHESGYDGNLLQSDSDSISVFDSPSAVTKMSSKPSPGTSHLEIYKNLKKLTLKLAEKKKGQSDIQEEYTDQGDSLASHSKKRRKSKIMMEELDSPGVVRKLAVVVNTDVETPLQVPPEDTDKKNEAEIVTEENREALEVSGPSHRIGLSGANKRMLHLLKKAKVQLIKIDQQKQLKLSQLGTRETCVPVAGRRRRVGLSPKEVSPQEQPLGGPRIKHVCRAAAVALGQPRAMVPDDIPRLSALPLHEREGITCSPAAEDVADDDDDISDKGRAQWIVSQENIQRRRRGRGRSHRFRKRKALSRYAPGGVRSRRCGHCKGCLVEEDCAKCINCLDKPKFGGPNTKRQCCIYKRCERIEKAKLERIIRPLKVHARRLSGSVSSSDDTNWKYGGEGSSSMALGVRKQSLRNITPRSYSSLLKSESEDEEEEEEAEEEEQQEDKADKSTVKPNVATACNQEVAAQDGGLLPDDTPTEAVKNRRPFSRGAGSRPRPYKAQESTEEMESRETYPEPRPSRSPMPKLQRQLQIHLYRLPDFILQSALSPQCVDILASHPLLSQLVTQPAISHSPEINCPPNLSQPETHPASPLTPHPITDSQQKSLLLRLQRLPRSVVQTALHLHKPESSSPSPPPPPSSSSSSPPQQHPQSTLHSALTDSSSQLCSQGLPESEVHHPDVWMETNRDSTKKTVHTIVPGLPETVNPGRELQEGAQEEEREDRREEQPEEDKEDSSVTETVLQNCPTTDPQYVLRSQNPAECTSVNTLTGLTNGFPQKGLLQNKYKIRVDFKEDCAVQNVWLMGGLSVLTSVPTTPQPVCLLCASKGRHEMIFCQICCEPFHNFCLSPEERPLIENKENWCCRRCKFCNVCGRRSKSTKPVLQCRRCQTSYHPSCLGPTYPKPMNCSMPWVCMTCIRCKSCGVTPGKTLDLAWNHEQDLCPDCSSLHNKGNFCTVCHKCYEDSSSQPSQMIRCSECSHWIHYSCEGLSEELFGLLSSQPEKADFTCSTCSRHRAERSSLKEGLQSRLTAGLEEVLIDLLCSNSTRHLVICKACQEPTQFFKGQQPVCDLQAVEKKFKRGGYTSVKAFHADITFVMRQRLKEEELLPEDQRPTIQSRVHYDRVMMQVFSWFPAHYLKKWNSFSEEFPSGMLPEAVLPPSKEHSYAQWLERTYQAKERRGPQTGKTESLLPSVTAQQPGASHSLPLYSDESTKTEDLRQCALCQQYGDSVPSEAGRLLYLGQNEWAHVNCCLWSAEVYEENSALLQVHSAVSRGRHLRCDRCGQSGATVGCCLATCQSNFHFMCGRAQNCVFQQDRKVYCYRHRDLVSTKIVSGKGFEVPRRVYVDFEGINLRRKFLTGLEPESINMTIGSLQIQKLGVLSELSSNGRMLYPVGYQCSRLYWSTVDPRRRCKYTCKVTEVSTPLPGEEQDPRWDQEENHTIVHSPKHHRDMESPDRLSSSSSPIKSTTPSPNSKTHNTPGSKSPGYTQTRRPAGGSSRPLPSPGSAPPKSHHILTLRDLEDTRRPRRLSSRSRCSSSPTESDPSVPMTLRSGGTIHSRCALFSSPPRSSTLGSASPPLSRQNSTSPVWSSPPRSNSSLSAGLSPRQGAITHSPKGRHNFKITTPISAEVPQDFLASSEAEDAAVATTNGISLAPDNLEEEVAHLMSQELPYTVFDTDTDVAVASMLNAKLEFDESLLTENVALHCGAQGSRGEAEGVVQDVEMQDDNQQNDSEDEDSRRYFKFSRTVVCDAASGSDSSGQLPSAQSISQLDGADGGSDSEESEVVDDEAQDTEDEEAQIHANHSTPTKQLTVALKRLESMYDTQKPNADEETTEPEFQESFSPSAFLESGYSNTDLSVQGEEVLVTTETPASQNDVFLDSTTGHFVSAEDGSLAYPSRSVVDDKDDSSSSTDSVEGFKDDLTDPDYSPEPKTKRSPTTQMKTIVVKTKHPASNLKRLLPKPSGLPHQQPKLKLPLPPRHQTANNVPVSPAAATYCAVPRPVTSPIVINGLNALPIQPGATRGRTIAIRLDSSRSGGQQQGLTQNQAGAGNSPPTPSPQVLLVNRQGQILIKDPRSNTYQSLNTNSPAYNKISQIAKILHSGTALHHSVPRVIIKPRSSPSAANVSSAVNHTTTEKKIIVRVVPVKSSAAPTAPTTPTAPTAAVGAQTGPEANFSVADETTAQAIIERAMATHRDTERTAPIILSNTQRPKARHRRPSQVADAEDSDRSSAGCSESPGGLVNEQTRHQVRVKRVSSASERPSRKKSKIDFLKDPSSEQEELNDTRSSGVRMKAPSLKDVLDLDQENQPEPEPLRITAPPPPTPSRRPEVVSPPASAQANSHIQGKTHMWVSARHGDLSEWGPYSGFSSEEDTPAHKYRKRTYMNQPHLRFEITSDDGFSVKANSIEVAWRAVIDGVLEARAGFHLKQLPLGGMSGPRVLGVVHDAVIFLLEQLQGAANCKHHRFRFHRCDDIEEELPLNPSGCARAEVYTRKATFDMFNFLASQHRELPDIVGPFDEEEDEFPLKSSRRATSSELPMAMRFRHLEKISKEAVGVYRSLIHGRGLFCKRNIEAGEMVIEYAGTVIRSVLTDKREKYYDSKGIGCYMFRIDDFDVVDATMQGNAARFINHSCEPNCYSRVINVDGRKHIVIFALRKIYRGEELTYDYKFPIEDESSKLHCNCGARRCRRFLN</sequence>
<proteinExistence type="predicted"/>
<dbReference type="Pfam" id="PF00628">
    <property type="entry name" value="PHD"/>
    <property type="match status" value="2"/>
</dbReference>